<feature type="region of interest" description="Disordered" evidence="2">
    <location>
        <begin position="179"/>
        <end position="199"/>
    </location>
</feature>
<keyword evidence="1" id="KW-0378">Hydrolase</keyword>
<dbReference type="PANTHER" id="PTHR11079">
    <property type="entry name" value="CYTOSINE DEAMINASE FAMILY MEMBER"/>
    <property type="match status" value="1"/>
</dbReference>
<evidence type="ECO:0000313" key="5">
    <source>
        <dbReference type="Proteomes" id="UP001295684"/>
    </source>
</evidence>
<keyword evidence="5" id="KW-1185">Reference proteome</keyword>
<dbReference type="Proteomes" id="UP001295684">
    <property type="component" value="Unassembled WGS sequence"/>
</dbReference>
<dbReference type="InterPro" id="IPR002125">
    <property type="entry name" value="CMP_dCMP_dom"/>
</dbReference>
<dbReference type="GO" id="GO:0002100">
    <property type="term" value="P:tRNA wobble adenosine to inosine editing"/>
    <property type="evidence" value="ECO:0007669"/>
    <property type="project" value="TreeGrafter"/>
</dbReference>
<organism evidence="4 5">
    <name type="scientific">Euplotes crassus</name>
    <dbReference type="NCBI Taxonomy" id="5936"/>
    <lineage>
        <taxon>Eukaryota</taxon>
        <taxon>Sar</taxon>
        <taxon>Alveolata</taxon>
        <taxon>Ciliophora</taxon>
        <taxon>Intramacronucleata</taxon>
        <taxon>Spirotrichea</taxon>
        <taxon>Hypotrichia</taxon>
        <taxon>Euplotida</taxon>
        <taxon>Euplotidae</taxon>
        <taxon>Moneuplotes</taxon>
    </lineage>
</organism>
<dbReference type="PROSITE" id="PS51747">
    <property type="entry name" value="CYT_DCMP_DEAMINASES_2"/>
    <property type="match status" value="1"/>
</dbReference>
<reference evidence="4" key="1">
    <citation type="submission" date="2023-07" db="EMBL/GenBank/DDBJ databases">
        <authorList>
            <consortium name="AG Swart"/>
            <person name="Singh M."/>
            <person name="Singh A."/>
            <person name="Seah K."/>
            <person name="Emmerich C."/>
        </authorList>
    </citation>
    <scope>NUCLEOTIDE SEQUENCE</scope>
    <source>
        <strain evidence="4">DP1</strain>
    </source>
</reference>
<dbReference type="GO" id="GO:0052717">
    <property type="term" value="F:tRNA-specific adenosine-34 deaminase activity"/>
    <property type="evidence" value="ECO:0007669"/>
    <property type="project" value="TreeGrafter"/>
</dbReference>
<name>A0AAD2D4L3_EUPCR</name>
<feature type="compositionally biased region" description="Basic residues" evidence="2">
    <location>
        <begin position="185"/>
        <end position="199"/>
    </location>
</feature>
<evidence type="ECO:0000313" key="4">
    <source>
        <dbReference type="EMBL" id="CAI2380914.1"/>
    </source>
</evidence>
<evidence type="ECO:0000256" key="2">
    <source>
        <dbReference type="SAM" id="MobiDB-lite"/>
    </source>
</evidence>
<feature type="domain" description="CMP/dCMP-type deaminase" evidence="3">
    <location>
        <begin position="1"/>
        <end position="152"/>
    </location>
</feature>
<evidence type="ECO:0000256" key="1">
    <source>
        <dbReference type="ARBA" id="ARBA00022801"/>
    </source>
</evidence>
<comment type="caution">
    <text evidence="4">The sequence shown here is derived from an EMBL/GenBank/DDBJ whole genome shotgun (WGS) entry which is preliminary data.</text>
</comment>
<dbReference type="PANTHER" id="PTHR11079:SF149">
    <property type="entry name" value="TRNA-SPECIFIC ADENOSINE DEAMINASE 2"/>
    <property type="match status" value="1"/>
</dbReference>
<evidence type="ECO:0000259" key="3">
    <source>
        <dbReference type="PROSITE" id="PS51747"/>
    </source>
</evidence>
<dbReference type="CDD" id="cd01285">
    <property type="entry name" value="nucleoside_deaminase"/>
    <property type="match status" value="1"/>
</dbReference>
<dbReference type="AlphaFoldDB" id="A0AAD2D4L3"/>
<proteinExistence type="predicted"/>
<sequence>MEQKYLDLALEEAVLSLENGETPVGCVFVYKPLDKIIAKSGNLTNQTCNATTHCEINCITKISREILKQERTEEFEEIYQCQLDQMEDAKEATTKQVLMKIFEHCELYVTIEPCIMCAHALAISGIKTVYFGGANSKFGGNGSIYNIHKQKRFPYTSTGGEYLAKESVELLQKFYERGNENIPEKKRHRKAKSRSKTPT</sequence>
<dbReference type="InterPro" id="IPR016193">
    <property type="entry name" value="Cytidine_deaminase-like"/>
</dbReference>
<protein>
    <recommendedName>
        <fullName evidence="3">CMP/dCMP-type deaminase domain-containing protein</fullName>
    </recommendedName>
</protein>
<accession>A0AAD2D4L3</accession>
<dbReference type="EMBL" id="CAMPGE010022919">
    <property type="protein sequence ID" value="CAI2380914.1"/>
    <property type="molecule type" value="Genomic_DNA"/>
</dbReference>
<dbReference type="Pfam" id="PF00383">
    <property type="entry name" value="dCMP_cyt_deam_1"/>
    <property type="match status" value="1"/>
</dbReference>
<gene>
    <name evidence="4" type="ORF">ECRASSUSDP1_LOCUS22357</name>
</gene>
<dbReference type="Gene3D" id="3.40.140.10">
    <property type="entry name" value="Cytidine Deaminase, domain 2"/>
    <property type="match status" value="1"/>
</dbReference>
<dbReference type="SUPFAM" id="SSF53927">
    <property type="entry name" value="Cytidine deaminase-like"/>
    <property type="match status" value="1"/>
</dbReference>